<dbReference type="HOGENOM" id="CLU_2862056_0_0_9"/>
<evidence type="ECO:0000256" key="1">
    <source>
        <dbReference type="SAM" id="Phobius"/>
    </source>
</evidence>
<dbReference type="AlphaFoldDB" id="H1LF32"/>
<protein>
    <submittedName>
        <fullName evidence="2">Uncharacterized protein</fullName>
    </submittedName>
</protein>
<keyword evidence="1" id="KW-1133">Transmembrane helix</keyword>
<keyword evidence="1" id="KW-0472">Membrane</keyword>
<dbReference type="EMBL" id="AGRJ01000111">
    <property type="protein sequence ID" value="EHO52179.1"/>
    <property type="molecule type" value="Genomic_DNA"/>
</dbReference>
<accession>H1LF32</accession>
<organism evidence="2 3">
    <name type="scientific">Lentilactobacillus kisonensis F0435</name>
    <dbReference type="NCBI Taxonomy" id="797516"/>
    <lineage>
        <taxon>Bacteria</taxon>
        <taxon>Bacillati</taxon>
        <taxon>Bacillota</taxon>
        <taxon>Bacilli</taxon>
        <taxon>Lactobacillales</taxon>
        <taxon>Lactobacillaceae</taxon>
        <taxon>Lentilactobacillus</taxon>
    </lineage>
</organism>
<proteinExistence type="predicted"/>
<evidence type="ECO:0000313" key="3">
    <source>
        <dbReference type="Proteomes" id="UP000005025"/>
    </source>
</evidence>
<sequence>MMFNRYFYKRFKFWVGVIIAYLNRTIFIHVSPLNIFWIIDVAIFIMAIYLIISNLVTTRKNVKDVSE</sequence>
<keyword evidence="1" id="KW-0812">Transmembrane</keyword>
<dbReference type="Proteomes" id="UP000005025">
    <property type="component" value="Unassembled WGS sequence"/>
</dbReference>
<feature type="transmembrane region" description="Helical" evidence="1">
    <location>
        <begin position="35"/>
        <end position="56"/>
    </location>
</feature>
<dbReference type="STRING" id="797516.HMPREF9104_01208"/>
<evidence type="ECO:0000313" key="2">
    <source>
        <dbReference type="EMBL" id="EHO52179.1"/>
    </source>
</evidence>
<feature type="transmembrane region" description="Helical" evidence="1">
    <location>
        <begin position="12"/>
        <end position="29"/>
    </location>
</feature>
<reference evidence="2 3" key="1">
    <citation type="submission" date="2011-09" db="EMBL/GenBank/DDBJ databases">
        <authorList>
            <person name="Weinstock G."/>
            <person name="Sodergren E."/>
            <person name="Clifton S."/>
            <person name="Fulton L."/>
            <person name="Fulton B."/>
            <person name="Courtney L."/>
            <person name="Fronick C."/>
            <person name="Harrison M."/>
            <person name="Strong C."/>
            <person name="Farmer C."/>
            <person name="Delahaunty K."/>
            <person name="Markovic C."/>
            <person name="Hall O."/>
            <person name="Minx P."/>
            <person name="Tomlinson C."/>
            <person name="Mitreva M."/>
            <person name="Hou S."/>
            <person name="Chen J."/>
            <person name="Wollam A."/>
            <person name="Pepin K.H."/>
            <person name="Johnson M."/>
            <person name="Bhonagiri V."/>
            <person name="Zhang X."/>
            <person name="Suruliraj S."/>
            <person name="Warren W."/>
            <person name="Chinwalla A."/>
            <person name="Mardis E.R."/>
            <person name="Wilson R.K."/>
        </authorList>
    </citation>
    <scope>NUCLEOTIDE SEQUENCE [LARGE SCALE GENOMIC DNA]</scope>
    <source>
        <strain evidence="2 3">F0435</strain>
    </source>
</reference>
<name>H1LF32_9LACO</name>
<gene>
    <name evidence="2" type="ORF">HMPREF9104_01208</name>
</gene>
<comment type="caution">
    <text evidence="2">The sequence shown here is derived from an EMBL/GenBank/DDBJ whole genome shotgun (WGS) entry which is preliminary data.</text>
</comment>